<sequence>MDKKTAQKLVQAVDELEESLEMLALKNNSYILKKLTQLTTKNFALLKEKATLVADENYLPLLEALKEAIDMGDEARAKKQAEKLRALLKAKIVYRVLFLPYKASMWDSLESVWLAFKKMPNVKTTVMPISYFELDQNQIPVKTVNERDLFPQNVPTVAEQDYNLEKEHPDVIFIHNPFDAGNLVTRVLPKYYSRNLKDVCDYLAYVPYYVFVEHKTLPTLSDVLFQADGLFMSESEIKALDAEAQKYSGENEPIPLEYRVLMLNHMVASGSPKLDKARQVTRENTPLPESLKKQYQPGKITVFYNTSIQDILLNGLDQTKAVFEFFKANRDRYQLLWRPHPLLLQSLTAEEPELVAEYLHLKQDILTFGILDETPSLYPALAWSDVYYGTGGSSVTELYLVSGKPVICNSQNGIFIAEEKGDASLLAKDTLLPEEDISLPTVLKSLANGDFIPRKASTKSNSGQFIANYVLDKMKL</sequence>
<protein>
    <recommendedName>
        <fullName evidence="3">CDP-Glycerol:Poly(Glycerophosphate) glycerophosphotransferase</fullName>
    </recommendedName>
</protein>
<evidence type="ECO:0000313" key="1">
    <source>
        <dbReference type="EMBL" id="SEM94096.1"/>
    </source>
</evidence>
<evidence type="ECO:0000313" key="2">
    <source>
        <dbReference type="Proteomes" id="UP000182089"/>
    </source>
</evidence>
<comment type="caution">
    <text evidence="1">The sequence shown here is derived from an EMBL/GenBank/DDBJ whole genome shotgun (WGS) entry which is preliminary data.</text>
</comment>
<proteinExistence type="predicted"/>
<organism evidence="1 2">
    <name type="scientific">Ligilactobacillus ruminis</name>
    <dbReference type="NCBI Taxonomy" id="1623"/>
    <lineage>
        <taxon>Bacteria</taxon>
        <taxon>Bacillati</taxon>
        <taxon>Bacillota</taxon>
        <taxon>Bacilli</taxon>
        <taxon>Lactobacillales</taxon>
        <taxon>Lactobacillaceae</taxon>
        <taxon>Ligilactobacillus</taxon>
    </lineage>
</organism>
<reference evidence="1 2" key="1">
    <citation type="submission" date="2016-10" db="EMBL/GenBank/DDBJ databases">
        <authorList>
            <person name="Varghese N."/>
            <person name="Submissions S."/>
        </authorList>
    </citation>
    <scope>NUCLEOTIDE SEQUENCE [LARGE SCALE GENOMIC DNA]</scope>
    <source>
        <strain evidence="1 2">WC1T17</strain>
    </source>
</reference>
<dbReference type="Proteomes" id="UP000182089">
    <property type="component" value="Unassembled WGS sequence"/>
</dbReference>
<dbReference type="EMBL" id="FOCC01000015">
    <property type="protein sequence ID" value="SEM94096.1"/>
    <property type="molecule type" value="Genomic_DNA"/>
</dbReference>
<name>A0ABY1ADU2_9LACO</name>
<gene>
    <name evidence="1" type="ORF">SAMN05216431_1158</name>
</gene>
<evidence type="ECO:0008006" key="3">
    <source>
        <dbReference type="Google" id="ProtNLM"/>
    </source>
</evidence>
<accession>A0ABY1ADU2</accession>